<evidence type="ECO:0000313" key="1">
    <source>
        <dbReference type="EMBL" id="TDL27730.1"/>
    </source>
</evidence>
<proteinExistence type="predicted"/>
<keyword evidence="2" id="KW-1185">Reference proteome</keyword>
<protein>
    <submittedName>
        <fullName evidence="1">Uncharacterized protein</fullName>
    </submittedName>
</protein>
<dbReference type="OrthoDB" id="3365698at2759"/>
<organism evidence="1 2">
    <name type="scientific">Rickenella mellea</name>
    <dbReference type="NCBI Taxonomy" id="50990"/>
    <lineage>
        <taxon>Eukaryota</taxon>
        <taxon>Fungi</taxon>
        <taxon>Dikarya</taxon>
        <taxon>Basidiomycota</taxon>
        <taxon>Agaricomycotina</taxon>
        <taxon>Agaricomycetes</taxon>
        <taxon>Hymenochaetales</taxon>
        <taxon>Rickenellaceae</taxon>
        <taxon>Rickenella</taxon>
    </lineage>
</organism>
<dbReference type="InterPro" id="IPR032675">
    <property type="entry name" value="LRR_dom_sf"/>
</dbReference>
<gene>
    <name evidence="1" type="ORF">BD410DRAFT_327304</name>
</gene>
<sequence length="553" mass="63843">MTRLKVAKKNSDTIRWDSLAIKQHQRFRTTMGIKNDLNLQAIDDMIATLRRLKDADGILSTDIWMDVSGISITLSPDYCHGHCATFPRCGNDLRHVQKCLRSLKAQSDLLFRLLDGVDDAITTSNRKYESMTFTNGIRSLPDELLASVFEMGVEPYDSFDNEFPIKMSHICGRFRRIALSTPSLWSKLLSHSSLDETREFLSRSRSAPLSIYVGRSRPNHIQLLNDFLDLVTPYSDRWSSLYLVSSNPMVLLSLHYYYPMPNFSHVIEYFTPRGLGRGINLPRWQMSNLKNFVGHDALPPSRCTSTLTNCYLSFEIEFDLTLLAKTIMQLTSLEILALDFFNRCTHREYHTENENLSAALLPNLKFFKLRLRKWSDNDLISAFIRKCIPVARLISLSITLDFDWYAYVMQNVIEPLLLQSGVYSCLEAFKFDYNAHIENLEALLVKMPQLQHLTICGANGRPIGTEDVFKVDVETPWSPYPPLKSLSFLEATNLDESYLTALVNKLKNSRNFERLHVFRCKNLDERFLRRLNVLMEGKLEWTVSLNTKLIQRM</sequence>
<accession>A0A4Y7QLE3</accession>
<dbReference type="Gene3D" id="1.20.1280.50">
    <property type="match status" value="1"/>
</dbReference>
<dbReference type="Gene3D" id="3.80.10.10">
    <property type="entry name" value="Ribonuclease Inhibitor"/>
    <property type="match status" value="1"/>
</dbReference>
<evidence type="ECO:0000313" key="2">
    <source>
        <dbReference type="Proteomes" id="UP000294933"/>
    </source>
</evidence>
<dbReference type="EMBL" id="ML170158">
    <property type="protein sequence ID" value="TDL27730.1"/>
    <property type="molecule type" value="Genomic_DNA"/>
</dbReference>
<dbReference type="AlphaFoldDB" id="A0A4Y7QLE3"/>
<dbReference type="VEuPathDB" id="FungiDB:BD410DRAFT_327304"/>
<dbReference type="SUPFAM" id="SSF52047">
    <property type="entry name" value="RNI-like"/>
    <property type="match status" value="1"/>
</dbReference>
<reference evidence="1 2" key="1">
    <citation type="submission" date="2018-06" db="EMBL/GenBank/DDBJ databases">
        <title>A transcriptomic atlas of mushroom development highlights an independent origin of complex multicellularity.</title>
        <authorList>
            <consortium name="DOE Joint Genome Institute"/>
            <person name="Krizsan K."/>
            <person name="Almasi E."/>
            <person name="Merenyi Z."/>
            <person name="Sahu N."/>
            <person name="Viragh M."/>
            <person name="Koszo T."/>
            <person name="Mondo S."/>
            <person name="Kiss B."/>
            <person name="Balint B."/>
            <person name="Kues U."/>
            <person name="Barry K."/>
            <person name="Hegedus J.C."/>
            <person name="Henrissat B."/>
            <person name="Johnson J."/>
            <person name="Lipzen A."/>
            <person name="Ohm R."/>
            <person name="Nagy I."/>
            <person name="Pangilinan J."/>
            <person name="Yan J."/>
            <person name="Xiong Y."/>
            <person name="Grigoriev I.V."/>
            <person name="Hibbett D.S."/>
            <person name="Nagy L.G."/>
        </authorList>
    </citation>
    <scope>NUCLEOTIDE SEQUENCE [LARGE SCALE GENOMIC DNA]</scope>
    <source>
        <strain evidence="1 2">SZMC22713</strain>
    </source>
</reference>
<dbReference type="STRING" id="50990.A0A4Y7QLE3"/>
<name>A0A4Y7QLE3_9AGAM</name>
<dbReference type="Proteomes" id="UP000294933">
    <property type="component" value="Unassembled WGS sequence"/>
</dbReference>